<dbReference type="EMBL" id="JASSZA010000019">
    <property type="protein sequence ID" value="KAK2087725.1"/>
    <property type="molecule type" value="Genomic_DNA"/>
</dbReference>
<name>A0ABQ9TSF9_SAGOE</name>
<evidence type="ECO:0000313" key="1">
    <source>
        <dbReference type="EMBL" id="KAK2087725.1"/>
    </source>
</evidence>
<protein>
    <submittedName>
        <fullName evidence="1">Uncharacterized protein</fullName>
    </submittedName>
</protein>
<keyword evidence="2" id="KW-1185">Reference proteome</keyword>
<dbReference type="Proteomes" id="UP001266305">
    <property type="component" value="Unassembled WGS sequence"/>
</dbReference>
<reference evidence="1 2" key="1">
    <citation type="submission" date="2023-05" db="EMBL/GenBank/DDBJ databases">
        <title>B98-5 Cell Line De Novo Hybrid Assembly: An Optical Mapping Approach.</title>
        <authorList>
            <person name="Kananen K."/>
            <person name="Auerbach J.A."/>
            <person name="Kautto E."/>
            <person name="Blachly J.S."/>
        </authorList>
    </citation>
    <scope>NUCLEOTIDE SEQUENCE [LARGE SCALE GENOMIC DNA]</scope>
    <source>
        <strain evidence="1">B95-8</strain>
        <tissue evidence="1">Cell line</tissue>
    </source>
</reference>
<accession>A0ABQ9TSF9</accession>
<gene>
    <name evidence="1" type="ORF">P7K49_033632</name>
</gene>
<evidence type="ECO:0000313" key="2">
    <source>
        <dbReference type="Proteomes" id="UP001266305"/>
    </source>
</evidence>
<comment type="caution">
    <text evidence="1">The sequence shown here is derived from an EMBL/GenBank/DDBJ whole genome shotgun (WGS) entry which is preliminary data.</text>
</comment>
<sequence length="195" mass="21473">MERKLPAVSGEGKERVHYLQAERADGWMKGFRRVPACGTAASGVASPPISPRPQILQVPPLPPTWRRQSPSLNLNPAARPRLRLLPVPPLPAHLVFAGSAPSPPSTYLAAPRHCWWASTATLLRTVRRLASTCWEAVVGAGKKRSDPERVRAVRAGDTHLGKGRHNHVFSMSVRRWAIRKSSLPSSSFYPHHTLS</sequence>
<organism evidence="1 2">
    <name type="scientific">Saguinus oedipus</name>
    <name type="common">Cotton-top tamarin</name>
    <name type="synonym">Oedipomidas oedipus</name>
    <dbReference type="NCBI Taxonomy" id="9490"/>
    <lineage>
        <taxon>Eukaryota</taxon>
        <taxon>Metazoa</taxon>
        <taxon>Chordata</taxon>
        <taxon>Craniata</taxon>
        <taxon>Vertebrata</taxon>
        <taxon>Euteleostomi</taxon>
        <taxon>Mammalia</taxon>
        <taxon>Eutheria</taxon>
        <taxon>Euarchontoglires</taxon>
        <taxon>Primates</taxon>
        <taxon>Haplorrhini</taxon>
        <taxon>Platyrrhini</taxon>
        <taxon>Cebidae</taxon>
        <taxon>Callitrichinae</taxon>
        <taxon>Saguinus</taxon>
    </lineage>
</organism>
<proteinExistence type="predicted"/>